<evidence type="ECO:0000313" key="15">
    <source>
        <dbReference type="RefSeq" id="XP_038988069.1"/>
    </source>
</evidence>
<keyword evidence="14" id="KW-1185">Reference proteome</keyword>
<dbReference type="InterPro" id="IPR011009">
    <property type="entry name" value="Kinase-like_dom_sf"/>
</dbReference>
<dbReference type="InterPro" id="IPR017441">
    <property type="entry name" value="Protein_kinase_ATP_BS"/>
</dbReference>
<dbReference type="SMART" id="SM00220">
    <property type="entry name" value="S_TKc"/>
    <property type="match status" value="1"/>
</dbReference>
<dbReference type="SUPFAM" id="SSF56112">
    <property type="entry name" value="Protein kinase-like (PK-like)"/>
    <property type="match status" value="1"/>
</dbReference>
<evidence type="ECO:0000256" key="9">
    <source>
        <dbReference type="ARBA" id="ARBA00023136"/>
    </source>
</evidence>
<sequence>MLEEETVDGFLRGFDNFRKQMARICPQFDLSTIRPRMRLGYSSDSDDVPAALMSEEDLAEAEAEAAEPAVAEALPHETSENVPAAPAEAPAADPESVPAEGPQVIAVDDPEDSDKHRSAAEEILRIGNENIASRVFKFHELAAATKNFSTSNLLGEGGFGRVYKGRLEGTNEVVAVKKLDRNGFQGNREFLVEVLMLSLLHHQNLVSLLGYCSGGDQKILVYEYMPQGSLEDHLLDLSPNKKPLDWYTRIKIAVGAAKGLEYLHDIANPPVIYRDLKASNILLDEDYNPKLSDFGLAKLGPVGDKSHVSTRVMGTYGYCAPEYALTGQLTKMSDVYSFGIVFLELITGRRAIDFTKPTHEQHLVHWAEPLLRDKRKFVQMADPLLQGKFPIKGLYQALAVAALCLHKEASSRPLIGDVVTALQFLINPNTAEDCEESIPKKSPPPDSEIERNIAGNDNVLI</sequence>
<dbReference type="Pfam" id="PF00069">
    <property type="entry name" value="Pkinase"/>
    <property type="match status" value="1"/>
</dbReference>
<feature type="region of interest" description="Disordered" evidence="12">
    <location>
        <begin position="434"/>
        <end position="461"/>
    </location>
</feature>
<evidence type="ECO:0000256" key="11">
    <source>
        <dbReference type="RuleBase" id="RU000304"/>
    </source>
</evidence>
<dbReference type="CDD" id="cd14066">
    <property type="entry name" value="STKc_IRAK"/>
    <property type="match status" value="1"/>
</dbReference>
<feature type="domain" description="Protein kinase" evidence="13">
    <location>
        <begin position="148"/>
        <end position="425"/>
    </location>
</feature>
<feature type="binding site" evidence="10">
    <location>
        <position position="178"/>
    </location>
    <ligand>
        <name>ATP</name>
        <dbReference type="ChEBI" id="CHEBI:30616"/>
    </ligand>
</feature>
<dbReference type="Gene3D" id="3.30.200.20">
    <property type="entry name" value="Phosphorylase Kinase, domain 1"/>
    <property type="match status" value="1"/>
</dbReference>
<dbReference type="GO" id="GO:0004674">
    <property type="term" value="F:protein serine/threonine kinase activity"/>
    <property type="evidence" value="ECO:0007669"/>
    <property type="project" value="UniProtKB-KW"/>
</dbReference>
<organism evidence="14 15">
    <name type="scientific">Phoenix dactylifera</name>
    <name type="common">Date palm</name>
    <dbReference type="NCBI Taxonomy" id="42345"/>
    <lineage>
        <taxon>Eukaryota</taxon>
        <taxon>Viridiplantae</taxon>
        <taxon>Streptophyta</taxon>
        <taxon>Embryophyta</taxon>
        <taxon>Tracheophyta</taxon>
        <taxon>Spermatophyta</taxon>
        <taxon>Magnoliopsida</taxon>
        <taxon>Liliopsida</taxon>
        <taxon>Arecaceae</taxon>
        <taxon>Coryphoideae</taxon>
        <taxon>Phoeniceae</taxon>
        <taxon>Phoenix</taxon>
    </lineage>
</organism>
<protein>
    <submittedName>
        <fullName evidence="15">Probable serine/threonine-protein kinase PBL23</fullName>
    </submittedName>
</protein>
<dbReference type="PANTHER" id="PTHR47985:SF39">
    <property type="entry name" value="SERINE_THREONINE-PROTEIN KINASE PBL23-RELATED"/>
    <property type="match status" value="1"/>
</dbReference>
<accession>A0A8B9AXD9</accession>
<dbReference type="PROSITE" id="PS00107">
    <property type="entry name" value="PROTEIN_KINASE_ATP"/>
    <property type="match status" value="1"/>
</dbReference>
<evidence type="ECO:0000256" key="1">
    <source>
        <dbReference type="ARBA" id="ARBA00004193"/>
    </source>
</evidence>
<dbReference type="PROSITE" id="PS00108">
    <property type="entry name" value="PROTEIN_KINASE_ST"/>
    <property type="match status" value="1"/>
</dbReference>
<reference evidence="14" key="1">
    <citation type="journal article" date="2019" name="Nat. Commun.">
        <title>Genome-wide association mapping of date palm fruit traits.</title>
        <authorList>
            <person name="Hazzouri K.M."/>
            <person name="Gros-Balthazard M."/>
            <person name="Flowers J.M."/>
            <person name="Copetti D."/>
            <person name="Lemansour A."/>
            <person name="Lebrun M."/>
            <person name="Masmoudi K."/>
            <person name="Ferrand S."/>
            <person name="Dhar M.I."/>
            <person name="Fresquez Z.A."/>
            <person name="Rosas U."/>
            <person name="Zhang J."/>
            <person name="Talag J."/>
            <person name="Lee S."/>
            <person name="Kudrna D."/>
            <person name="Powell R.F."/>
            <person name="Leitch I.J."/>
            <person name="Krueger R.R."/>
            <person name="Wing R.A."/>
            <person name="Amiri K.M.A."/>
            <person name="Purugganan M.D."/>
        </authorList>
    </citation>
    <scope>NUCLEOTIDE SEQUENCE [LARGE SCALE GENOMIC DNA]</scope>
    <source>
        <strain evidence="14">cv. Khalas</strain>
    </source>
</reference>
<evidence type="ECO:0000256" key="5">
    <source>
        <dbReference type="ARBA" id="ARBA00022679"/>
    </source>
</evidence>
<dbReference type="PROSITE" id="PS50011">
    <property type="entry name" value="PROTEIN_KINASE_DOM"/>
    <property type="match status" value="1"/>
</dbReference>
<keyword evidence="8 10" id="KW-0067">ATP-binding</keyword>
<dbReference type="KEGG" id="pda:103695863"/>
<keyword evidence="9" id="KW-0472">Membrane</keyword>
<dbReference type="AlphaFoldDB" id="A0A8B9AXD9"/>
<dbReference type="InterPro" id="IPR008271">
    <property type="entry name" value="Ser/Thr_kinase_AS"/>
</dbReference>
<dbReference type="Gene3D" id="1.10.510.10">
    <property type="entry name" value="Transferase(Phosphotransferase) domain 1"/>
    <property type="match status" value="1"/>
</dbReference>
<name>A0A8B9AXD9_PHODC</name>
<keyword evidence="3" id="KW-1003">Cell membrane</keyword>
<reference evidence="15" key="2">
    <citation type="submission" date="2025-08" db="UniProtKB">
        <authorList>
            <consortium name="RefSeq"/>
        </authorList>
    </citation>
    <scope>IDENTIFICATION</scope>
    <source>
        <tissue evidence="15">Young leaves</tissue>
    </source>
</reference>
<dbReference type="GeneID" id="103695863"/>
<evidence type="ECO:0000256" key="4">
    <source>
        <dbReference type="ARBA" id="ARBA00022527"/>
    </source>
</evidence>
<dbReference type="InterPro" id="IPR000719">
    <property type="entry name" value="Prot_kinase_dom"/>
</dbReference>
<keyword evidence="6 10" id="KW-0547">Nucleotide-binding</keyword>
<gene>
    <name evidence="15" type="primary">LOC103695863</name>
</gene>
<dbReference type="FunFam" id="3.30.200.20:FF:000266">
    <property type="entry name" value="probable serine/threonine-protein kinase RLCKVII"/>
    <property type="match status" value="1"/>
</dbReference>
<evidence type="ECO:0000256" key="3">
    <source>
        <dbReference type="ARBA" id="ARBA00022475"/>
    </source>
</evidence>
<dbReference type="OrthoDB" id="4062651at2759"/>
<evidence type="ECO:0000256" key="10">
    <source>
        <dbReference type="PROSITE-ProRule" id="PRU10141"/>
    </source>
</evidence>
<dbReference type="GO" id="GO:0090404">
    <property type="term" value="C:pollen tube tip"/>
    <property type="evidence" value="ECO:0007669"/>
    <property type="project" value="UniProtKB-ARBA"/>
</dbReference>
<evidence type="ECO:0000256" key="7">
    <source>
        <dbReference type="ARBA" id="ARBA00022777"/>
    </source>
</evidence>
<evidence type="ECO:0000256" key="2">
    <source>
        <dbReference type="ARBA" id="ARBA00008684"/>
    </source>
</evidence>
<keyword evidence="4 11" id="KW-0723">Serine/threonine-protein kinase</keyword>
<dbReference type="PANTHER" id="PTHR47985">
    <property type="entry name" value="OS07G0668900 PROTEIN"/>
    <property type="match status" value="1"/>
</dbReference>
<dbReference type="RefSeq" id="XP_038988069.1">
    <property type="nucleotide sequence ID" value="XM_039132141.1"/>
</dbReference>
<feature type="region of interest" description="Disordered" evidence="12">
    <location>
        <begin position="73"/>
        <end position="99"/>
    </location>
</feature>
<keyword evidence="5" id="KW-0808">Transferase</keyword>
<evidence type="ECO:0000259" key="13">
    <source>
        <dbReference type="PROSITE" id="PS50011"/>
    </source>
</evidence>
<dbReference type="FunFam" id="1.10.510.10:FF:000032">
    <property type="entry name" value="Serine/threonine-protein kinase PBS1"/>
    <property type="match status" value="1"/>
</dbReference>
<proteinExistence type="inferred from homology"/>
<evidence type="ECO:0000256" key="12">
    <source>
        <dbReference type="SAM" id="MobiDB-lite"/>
    </source>
</evidence>
<dbReference type="Proteomes" id="UP000228380">
    <property type="component" value="Chromosome 11"/>
</dbReference>
<dbReference type="GO" id="GO:0010183">
    <property type="term" value="P:pollen tube guidance"/>
    <property type="evidence" value="ECO:0007669"/>
    <property type="project" value="UniProtKB-ARBA"/>
</dbReference>
<evidence type="ECO:0000256" key="8">
    <source>
        <dbReference type="ARBA" id="ARBA00022840"/>
    </source>
</evidence>
<comment type="similarity">
    <text evidence="2">Belongs to the protein kinase superfamily. Ser/Thr protein kinase family.</text>
</comment>
<dbReference type="GO" id="GO:0005886">
    <property type="term" value="C:plasma membrane"/>
    <property type="evidence" value="ECO:0007669"/>
    <property type="project" value="UniProtKB-SubCell"/>
</dbReference>
<comment type="subcellular location">
    <subcellularLocation>
        <location evidence="1">Cell membrane</location>
        <topology evidence="1">Lipid-anchor</topology>
    </subcellularLocation>
</comment>
<feature type="compositionally biased region" description="Low complexity" evidence="12">
    <location>
        <begin position="83"/>
        <end position="99"/>
    </location>
</feature>
<evidence type="ECO:0000313" key="14">
    <source>
        <dbReference type="Proteomes" id="UP000228380"/>
    </source>
</evidence>
<dbReference type="GO" id="GO:0005524">
    <property type="term" value="F:ATP binding"/>
    <property type="evidence" value="ECO:0007669"/>
    <property type="project" value="UniProtKB-UniRule"/>
</dbReference>
<keyword evidence="7 15" id="KW-0418">Kinase</keyword>
<evidence type="ECO:0000256" key="6">
    <source>
        <dbReference type="ARBA" id="ARBA00022741"/>
    </source>
</evidence>